<dbReference type="GO" id="GO:0045547">
    <property type="term" value="F:ditrans,polycis-polyprenyl diphosphate synthase [(2E,6E)-farnesyl diphosphate specific] activity"/>
    <property type="evidence" value="ECO:0007669"/>
    <property type="project" value="UniProtKB-EC"/>
</dbReference>
<protein>
    <recommendedName>
        <fullName evidence="4">Alkyl transferase</fullName>
        <ecNumber evidence="4">2.5.1.-</ecNumber>
    </recommendedName>
</protein>
<dbReference type="CDD" id="cd00475">
    <property type="entry name" value="Cis_IPPS"/>
    <property type="match status" value="1"/>
</dbReference>
<dbReference type="InterPro" id="IPR018520">
    <property type="entry name" value="UPP_synth-like_CS"/>
</dbReference>
<evidence type="ECO:0000256" key="3">
    <source>
        <dbReference type="ARBA" id="ARBA00047353"/>
    </source>
</evidence>
<evidence type="ECO:0000256" key="2">
    <source>
        <dbReference type="ARBA" id="ARBA00022679"/>
    </source>
</evidence>
<dbReference type="NCBIfam" id="TIGR00055">
    <property type="entry name" value="uppS"/>
    <property type="match status" value="1"/>
</dbReference>
<dbReference type="AlphaFoldDB" id="A0AAD9R0A1"/>
<dbReference type="HAMAP" id="MF_01139">
    <property type="entry name" value="ISPT"/>
    <property type="match status" value="1"/>
</dbReference>
<keyword evidence="6" id="KW-1185">Reference proteome</keyword>
<dbReference type="GO" id="GO:1904423">
    <property type="term" value="C:dehydrodolichyl diphosphate synthase complex"/>
    <property type="evidence" value="ECO:0007669"/>
    <property type="project" value="TreeGrafter"/>
</dbReference>
<dbReference type="PANTHER" id="PTHR10291:SF43">
    <property type="entry name" value="DEHYDRODOLICHYL DIPHOSPHATE SYNTHASE COMPLEX SUBUNIT DHDDS"/>
    <property type="match status" value="1"/>
</dbReference>
<gene>
    <name evidence="5" type="ORF">P5673_004423</name>
</gene>
<organism evidence="5 6">
    <name type="scientific">Acropora cervicornis</name>
    <name type="common">Staghorn coral</name>
    <dbReference type="NCBI Taxonomy" id="6130"/>
    <lineage>
        <taxon>Eukaryota</taxon>
        <taxon>Metazoa</taxon>
        <taxon>Cnidaria</taxon>
        <taxon>Anthozoa</taxon>
        <taxon>Hexacorallia</taxon>
        <taxon>Scleractinia</taxon>
        <taxon>Astrocoeniina</taxon>
        <taxon>Acroporidae</taxon>
        <taxon>Acropora</taxon>
    </lineage>
</organism>
<dbReference type="SUPFAM" id="SSF64005">
    <property type="entry name" value="Undecaprenyl diphosphate synthase"/>
    <property type="match status" value="1"/>
</dbReference>
<comment type="caution">
    <text evidence="5">The sequence shown here is derived from an EMBL/GenBank/DDBJ whole genome shotgun (WGS) entry which is preliminary data.</text>
</comment>
<name>A0AAD9R0A1_ACRCE</name>
<proteinExistence type="inferred from homology"/>
<dbReference type="InterPro" id="IPR001441">
    <property type="entry name" value="UPP_synth-like"/>
</dbReference>
<reference evidence="5" key="2">
    <citation type="journal article" date="2023" name="Science">
        <title>Genomic signatures of disease resistance in endangered staghorn corals.</title>
        <authorList>
            <person name="Vollmer S.V."/>
            <person name="Selwyn J.D."/>
            <person name="Despard B.A."/>
            <person name="Roesel C.L."/>
        </authorList>
    </citation>
    <scope>NUCLEOTIDE SEQUENCE</scope>
    <source>
        <strain evidence="5">K2</strain>
    </source>
</reference>
<evidence type="ECO:0000256" key="4">
    <source>
        <dbReference type="RuleBase" id="RU363018"/>
    </source>
</evidence>
<keyword evidence="2 4" id="KW-0808">Transferase</keyword>
<reference evidence="5" key="1">
    <citation type="journal article" date="2023" name="G3 (Bethesda)">
        <title>Whole genome assembly and annotation of the endangered Caribbean coral Acropora cervicornis.</title>
        <authorList>
            <person name="Selwyn J.D."/>
            <person name="Vollmer S.V."/>
        </authorList>
    </citation>
    <scope>NUCLEOTIDE SEQUENCE</scope>
    <source>
        <strain evidence="5">K2</strain>
    </source>
</reference>
<dbReference type="EC" id="2.5.1.-" evidence="4"/>
<dbReference type="GO" id="GO:0016094">
    <property type="term" value="P:polyprenol biosynthetic process"/>
    <property type="evidence" value="ECO:0007669"/>
    <property type="project" value="TreeGrafter"/>
</dbReference>
<dbReference type="EMBL" id="JARQWQ010000007">
    <property type="protein sequence ID" value="KAK2570731.1"/>
    <property type="molecule type" value="Genomic_DNA"/>
</dbReference>
<sequence>MSWFREDRKVSYLRSFCNNVIKAGPMPKHVAIIMDGNRRFAKKVNCARSKGHEKGFEKLTEVLEWCFDLGIPEVTVYAFSIENFKRSQEEVDGLLELARQKFDRLLEEKEMLQKHGVCVRALGDLTLLPEDLQQSIARVVKLSQNHTKATLNVCLAYTSRHEISHAVKSVAEGVELGLIRPRQAHSSLDVTELLLEKCLYTSQSPHPDMLIRTSGEVRFSDFLLWQNAIDDHEAKKLQAESEWELQCVLDETSVSPVSVFNGNGHAPMSELNGDAAYEVAVTNGYHTCQLSQNSYKELLARPHIQQRLDSYRQSKQARIIKFLAHLSEKQSHYFETICSN</sequence>
<evidence type="ECO:0000313" key="6">
    <source>
        <dbReference type="Proteomes" id="UP001249851"/>
    </source>
</evidence>
<evidence type="ECO:0000313" key="5">
    <source>
        <dbReference type="EMBL" id="KAK2570731.1"/>
    </source>
</evidence>
<dbReference type="Proteomes" id="UP001249851">
    <property type="component" value="Unassembled WGS sequence"/>
</dbReference>
<dbReference type="Pfam" id="PF01255">
    <property type="entry name" value="Prenyltransf"/>
    <property type="match status" value="1"/>
</dbReference>
<dbReference type="PANTHER" id="PTHR10291">
    <property type="entry name" value="DEHYDRODOLICHYL DIPHOSPHATE SYNTHASE FAMILY MEMBER"/>
    <property type="match status" value="1"/>
</dbReference>
<dbReference type="InterPro" id="IPR036424">
    <property type="entry name" value="UPP_synth-like_sf"/>
</dbReference>
<evidence type="ECO:0000256" key="1">
    <source>
        <dbReference type="ARBA" id="ARBA00005432"/>
    </source>
</evidence>
<dbReference type="PROSITE" id="PS01066">
    <property type="entry name" value="UPP_SYNTHASE"/>
    <property type="match status" value="1"/>
</dbReference>
<accession>A0AAD9R0A1</accession>
<dbReference type="GO" id="GO:0005783">
    <property type="term" value="C:endoplasmic reticulum"/>
    <property type="evidence" value="ECO:0007669"/>
    <property type="project" value="TreeGrafter"/>
</dbReference>
<comment type="catalytic activity">
    <reaction evidence="3">
        <text>n isopentenyl diphosphate + (2E,6E)-farnesyl diphosphate = a di-trans,poly-cis-polyprenyl diphosphate + n diphosphate</text>
        <dbReference type="Rhea" id="RHEA:53008"/>
        <dbReference type="Rhea" id="RHEA-COMP:19494"/>
        <dbReference type="ChEBI" id="CHEBI:33019"/>
        <dbReference type="ChEBI" id="CHEBI:128769"/>
        <dbReference type="ChEBI" id="CHEBI:136960"/>
        <dbReference type="ChEBI" id="CHEBI:175763"/>
        <dbReference type="EC" id="2.5.1.87"/>
    </reaction>
</comment>
<comment type="similarity">
    <text evidence="1 4">Belongs to the UPP synthase family.</text>
</comment>
<dbReference type="Gene3D" id="3.40.1180.10">
    <property type="entry name" value="Decaprenyl diphosphate synthase-like"/>
    <property type="match status" value="1"/>
</dbReference>